<comment type="caution">
    <text evidence="1">The sequence shown here is derived from an EMBL/GenBank/DDBJ whole genome shotgun (WGS) entry which is preliminary data.</text>
</comment>
<reference evidence="1 2" key="1">
    <citation type="submission" date="2019-10" db="EMBL/GenBank/DDBJ databases">
        <title>Cognatihalovulum marinum gen. nov. sp. nov., a new member of the family Rhodobacteraceae isolated from deep seawater of the Northwest Indian Ocean.</title>
        <authorList>
            <person name="Ruan C."/>
            <person name="Wang J."/>
            <person name="Zheng X."/>
            <person name="Song L."/>
            <person name="Zhu Y."/>
            <person name="Huang Y."/>
            <person name="Lu Z."/>
            <person name="Du W."/>
            <person name="Huang L."/>
            <person name="Dai X."/>
        </authorList>
    </citation>
    <scope>NUCLEOTIDE SEQUENCE [LARGE SCALE GENOMIC DNA]</scope>
    <source>
        <strain evidence="1 2">2CG4</strain>
    </source>
</reference>
<dbReference type="EMBL" id="WIND01000028">
    <property type="protein sequence ID" value="MSU91890.1"/>
    <property type="molecule type" value="Genomic_DNA"/>
</dbReference>
<evidence type="ECO:0000313" key="2">
    <source>
        <dbReference type="Proteomes" id="UP000474957"/>
    </source>
</evidence>
<gene>
    <name evidence="1" type="ORF">GE300_20180</name>
</gene>
<sequence>MVRVFLWVVLSALLLCLAWALLPHRVIHVVYVDGERLKEGSEELERVSPHIIGLNRSGPRCRLGDIVAGKASEACQDHWNFDQTTWRNAHTSPRTCDLREGRTYLEFEISYRRYVTLHAVRLGLDCETVPFAQATLYEQVKVQRVRTGLLTQEDRAHHVEVRAELHYLPPLEWNRKAGGRYLAVRTSADEGLKRVFWGSDLSRIERPKPQPAAGGSGGSTSSNWGWSLFKSSPSLPTSDPRWSAAAIALGRANAKGCGEFTVTASGRAHCVGSGETWTIDFRNKRAWR</sequence>
<name>A0A6L5Z6Y9_9RHOB</name>
<proteinExistence type="predicted"/>
<organism evidence="1 2">
    <name type="scientific">Halovulum marinum</name>
    <dbReference type="NCBI Taxonomy" id="2662447"/>
    <lineage>
        <taxon>Bacteria</taxon>
        <taxon>Pseudomonadati</taxon>
        <taxon>Pseudomonadota</taxon>
        <taxon>Alphaproteobacteria</taxon>
        <taxon>Rhodobacterales</taxon>
        <taxon>Paracoccaceae</taxon>
        <taxon>Halovulum</taxon>
    </lineage>
</organism>
<accession>A0A6L5Z6Y9</accession>
<dbReference type="RefSeq" id="WP_154449321.1">
    <property type="nucleotide sequence ID" value="NZ_WIND01000028.1"/>
</dbReference>
<evidence type="ECO:0000313" key="1">
    <source>
        <dbReference type="EMBL" id="MSU91890.1"/>
    </source>
</evidence>
<dbReference type="AlphaFoldDB" id="A0A6L5Z6Y9"/>
<keyword evidence="2" id="KW-1185">Reference proteome</keyword>
<dbReference type="Proteomes" id="UP000474957">
    <property type="component" value="Unassembled WGS sequence"/>
</dbReference>
<protein>
    <submittedName>
        <fullName evidence="1">Uncharacterized protein</fullName>
    </submittedName>
</protein>